<dbReference type="PANTHER" id="PTHR38766">
    <property type="entry name" value="FLAGELLAR PROTEIN FLIO"/>
    <property type="match status" value="1"/>
</dbReference>
<comment type="subcellular location">
    <subcellularLocation>
        <location evidence="7">Cell membrane</location>
    </subcellularLocation>
    <subcellularLocation>
        <location evidence="7">Bacterial flagellum basal body</location>
    </subcellularLocation>
</comment>
<evidence type="ECO:0000256" key="6">
    <source>
        <dbReference type="ARBA" id="ARBA00037937"/>
    </source>
</evidence>
<keyword evidence="9" id="KW-1185">Reference proteome</keyword>
<evidence type="ECO:0000256" key="5">
    <source>
        <dbReference type="ARBA" id="ARBA00023143"/>
    </source>
</evidence>
<keyword evidence="4 7" id="KW-0472">Membrane</keyword>
<dbReference type="NCBIfam" id="TIGR03500">
    <property type="entry name" value="FliO_TIGR"/>
    <property type="match status" value="1"/>
</dbReference>
<dbReference type="InterPro" id="IPR052205">
    <property type="entry name" value="FliO/MopB"/>
</dbReference>
<dbReference type="AlphaFoldDB" id="A0A917N5Q1"/>
<dbReference type="Proteomes" id="UP000613743">
    <property type="component" value="Unassembled WGS sequence"/>
</dbReference>
<dbReference type="GO" id="GO:0005886">
    <property type="term" value="C:plasma membrane"/>
    <property type="evidence" value="ECO:0007669"/>
    <property type="project" value="UniProtKB-SubCell"/>
</dbReference>
<keyword evidence="8" id="KW-0282">Flagellum</keyword>
<sequence>MFALLGFATTEAEPIANGQSANLSAMASMMGGLILVLVIIFVLAYIVRKLNLTPSSHGVMKTVAVTPLGQKEKLVLVELDGQQYLLGVTQQQVNLLDKLDKAVQIEPDSASFASRLKQASTKQS</sequence>
<reference evidence="8" key="1">
    <citation type="journal article" date="2014" name="Int. J. Syst. Evol. Microbiol.">
        <title>Complete genome sequence of Corynebacterium casei LMG S-19264T (=DSM 44701T), isolated from a smear-ripened cheese.</title>
        <authorList>
            <consortium name="US DOE Joint Genome Institute (JGI-PGF)"/>
            <person name="Walter F."/>
            <person name="Albersmeier A."/>
            <person name="Kalinowski J."/>
            <person name="Ruckert C."/>
        </authorList>
    </citation>
    <scope>NUCLEOTIDE SEQUENCE</scope>
    <source>
        <strain evidence="8">JCM 30804</strain>
    </source>
</reference>
<keyword evidence="1 7" id="KW-1003">Cell membrane</keyword>
<protein>
    <recommendedName>
        <fullName evidence="7">Flagellar protein</fullName>
    </recommendedName>
</protein>
<evidence type="ECO:0000313" key="9">
    <source>
        <dbReference type="Proteomes" id="UP000613743"/>
    </source>
</evidence>
<gene>
    <name evidence="8" type="primary">fliO</name>
    <name evidence="8" type="ORF">GCM10009332_00850</name>
</gene>
<dbReference type="InterPro" id="IPR022781">
    <property type="entry name" value="Flagellar_biosynth_FliO"/>
</dbReference>
<dbReference type="GO" id="GO:0044781">
    <property type="term" value="P:bacterial-type flagellum organization"/>
    <property type="evidence" value="ECO:0007669"/>
    <property type="project" value="UniProtKB-UniRule"/>
</dbReference>
<name>A0A917N5Q1_9GAMM</name>
<dbReference type="GO" id="GO:0009425">
    <property type="term" value="C:bacterial-type flagellum basal body"/>
    <property type="evidence" value="ECO:0007669"/>
    <property type="project" value="UniProtKB-SubCell"/>
</dbReference>
<dbReference type="Pfam" id="PF04347">
    <property type="entry name" value="FliO"/>
    <property type="match status" value="1"/>
</dbReference>
<dbReference type="RefSeq" id="WP_188916765.1">
    <property type="nucleotide sequence ID" value="NZ_BMPZ01000001.1"/>
</dbReference>
<dbReference type="EMBL" id="BMPZ01000001">
    <property type="protein sequence ID" value="GGI67490.1"/>
    <property type="molecule type" value="Genomic_DNA"/>
</dbReference>
<dbReference type="PANTHER" id="PTHR38766:SF1">
    <property type="entry name" value="FLAGELLAR PROTEIN FLIO"/>
    <property type="match status" value="1"/>
</dbReference>
<keyword evidence="5 7" id="KW-0975">Bacterial flagellum</keyword>
<reference evidence="8" key="2">
    <citation type="submission" date="2020-09" db="EMBL/GenBank/DDBJ databases">
        <authorList>
            <person name="Sun Q."/>
            <person name="Ohkuma M."/>
        </authorList>
    </citation>
    <scope>NUCLEOTIDE SEQUENCE</scope>
    <source>
        <strain evidence="8">JCM 30804</strain>
    </source>
</reference>
<evidence type="ECO:0000313" key="8">
    <source>
        <dbReference type="EMBL" id="GGI67490.1"/>
    </source>
</evidence>
<evidence type="ECO:0000256" key="3">
    <source>
        <dbReference type="ARBA" id="ARBA00022989"/>
    </source>
</evidence>
<evidence type="ECO:0000256" key="1">
    <source>
        <dbReference type="ARBA" id="ARBA00022475"/>
    </source>
</evidence>
<evidence type="ECO:0000256" key="4">
    <source>
        <dbReference type="ARBA" id="ARBA00023136"/>
    </source>
</evidence>
<evidence type="ECO:0000256" key="2">
    <source>
        <dbReference type="ARBA" id="ARBA00022692"/>
    </source>
</evidence>
<keyword evidence="8" id="KW-0966">Cell projection</keyword>
<keyword evidence="8" id="KW-0969">Cilium</keyword>
<keyword evidence="3 7" id="KW-1133">Transmembrane helix</keyword>
<comment type="similarity">
    <text evidence="6 7">Belongs to the FliO/MopB family.</text>
</comment>
<comment type="caution">
    <text evidence="8">The sequence shown here is derived from an EMBL/GenBank/DDBJ whole genome shotgun (WGS) entry which is preliminary data.</text>
</comment>
<evidence type="ECO:0000256" key="7">
    <source>
        <dbReference type="RuleBase" id="RU362064"/>
    </source>
</evidence>
<feature type="transmembrane region" description="Helical" evidence="7">
    <location>
        <begin position="28"/>
        <end position="47"/>
    </location>
</feature>
<keyword evidence="2 7" id="KW-0812">Transmembrane</keyword>
<organism evidence="8 9">
    <name type="scientific">Shewanella gelidii</name>
    <dbReference type="NCBI Taxonomy" id="1642821"/>
    <lineage>
        <taxon>Bacteria</taxon>
        <taxon>Pseudomonadati</taxon>
        <taxon>Pseudomonadota</taxon>
        <taxon>Gammaproteobacteria</taxon>
        <taxon>Alteromonadales</taxon>
        <taxon>Shewanellaceae</taxon>
        <taxon>Shewanella</taxon>
    </lineage>
</organism>
<proteinExistence type="inferred from homology"/>
<accession>A0A917N5Q1</accession>